<dbReference type="KEGG" id="acru:HHL28_10915"/>
<organism evidence="2 3">
    <name type="scientific">Aerophototrophica crusticola</name>
    <dbReference type="NCBI Taxonomy" id="1709002"/>
    <lineage>
        <taxon>Bacteria</taxon>
        <taxon>Pseudomonadati</taxon>
        <taxon>Pseudomonadota</taxon>
        <taxon>Alphaproteobacteria</taxon>
        <taxon>Rhodospirillales</taxon>
        <taxon>Rhodospirillaceae</taxon>
        <taxon>Aerophototrophica</taxon>
    </lineage>
</organism>
<keyword evidence="1" id="KW-0812">Transmembrane</keyword>
<dbReference type="EMBL" id="CP051775">
    <property type="protein sequence ID" value="QJE73533.1"/>
    <property type="molecule type" value="Genomic_DNA"/>
</dbReference>
<evidence type="ECO:0000256" key="1">
    <source>
        <dbReference type="SAM" id="Phobius"/>
    </source>
</evidence>
<keyword evidence="1" id="KW-1133">Transmembrane helix</keyword>
<evidence type="ECO:0000313" key="2">
    <source>
        <dbReference type="EMBL" id="QJE73533.1"/>
    </source>
</evidence>
<dbReference type="Pfam" id="PF09838">
    <property type="entry name" value="DUF2065"/>
    <property type="match status" value="1"/>
</dbReference>
<protein>
    <submittedName>
        <fullName evidence="2">DUF2065 domain-containing protein</fullName>
    </submittedName>
</protein>
<dbReference type="PANTHER" id="PTHR38602:SF1">
    <property type="entry name" value="INNER MEMBRANE PROTEIN"/>
    <property type="match status" value="1"/>
</dbReference>
<keyword evidence="3" id="KW-1185">Reference proteome</keyword>
<proteinExistence type="predicted"/>
<dbReference type="AlphaFoldDB" id="A0A858R8M5"/>
<name>A0A858R8M5_9PROT</name>
<sequence>MTDFLTALALVVAIEGLSYAAAPSAMKSLAAKAAELPEQTLRQMGLVALALGVFLVWLIRG</sequence>
<reference evidence="2" key="1">
    <citation type="submission" date="2020-04" db="EMBL/GenBank/DDBJ databases">
        <title>A desert anoxygenic phototrophic bacterium fixes CO2 using RubisCO under aerobic conditions.</title>
        <authorList>
            <person name="Tang K."/>
        </authorList>
    </citation>
    <scope>NUCLEOTIDE SEQUENCE [LARGE SCALE GENOMIC DNA]</scope>
    <source>
        <strain evidence="2">MIMtkB3</strain>
    </source>
</reference>
<accession>A0A858R8M5</accession>
<gene>
    <name evidence="2" type="ORF">HHL28_10915</name>
</gene>
<dbReference type="PANTHER" id="PTHR38602">
    <property type="entry name" value="INNER MEMBRANE PROTEIN-RELATED"/>
    <property type="match status" value="1"/>
</dbReference>
<keyword evidence="1" id="KW-0472">Membrane</keyword>
<evidence type="ECO:0000313" key="3">
    <source>
        <dbReference type="Proteomes" id="UP000501891"/>
    </source>
</evidence>
<feature type="transmembrane region" description="Helical" evidence="1">
    <location>
        <begin position="40"/>
        <end position="59"/>
    </location>
</feature>
<dbReference type="InterPro" id="IPR019201">
    <property type="entry name" value="DUF2065"/>
</dbReference>
<dbReference type="Proteomes" id="UP000501891">
    <property type="component" value="Chromosome"/>
</dbReference>